<sequence length="65" mass="7406">MRIPKKEQIELIKTALKRAQTSYEILKGADNPQVLRIQDRISGKIEAFIDVLELIESNSKINIAL</sequence>
<name>A0A6M3J8Z2_9ZZZZ</name>
<proteinExistence type="predicted"/>
<evidence type="ECO:0000313" key="2">
    <source>
        <dbReference type="EMBL" id="QJA81217.1"/>
    </source>
</evidence>
<accession>A0A6M3J8Z2</accession>
<protein>
    <submittedName>
        <fullName evidence="1">Uncharacterized protein</fullName>
    </submittedName>
</protein>
<dbReference type="AlphaFoldDB" id="A0A6M3J8Z2"/>
<dbReference type="EMBL" id="MT141554">
    <property type="protein sequence ID" value="QJA66356.1"/>
    <property type="molecule type" value="Genomic_DNA"/>
</dbReference>
<dbReference type="EMBL" id="MT142451">
    <property type="protein sequence ID" value="QJA81217.1"/>
    <property type="molecule type" value="Genomic_DNA"/>
</dbReference>
<gene>
    <name evidence="2" type="ORF">MM415A00570_0028</name>
    <name evidence="1" type="ORF">MM415B00353_0003</name>
</gene>
<organism evidence="1">
    <name type="scientific">viral metagenome</name>
    <dbReference type="NCBI Taxonomy" id="1070528"/>
    <lineage>
        <taxon>unclassified sequences</taxon>
        <taxon>metagenomes</taxon>
        <taxon>organismal metagenomes</taxon>
    </lineage>
</organism>
<evidence type="ECO:0000313" key="1">
    <source>
        <dbReference type="EMBL" id="QJA66356.1"/>
    </source>
</evidence>
<reference evidence="1" key="1">
    <citation type="submission" date="2020-03" db="EMBL/GenBank/DDBJ databases">
        <title>The deep terrestrial virosphere.</title>
        <authorList>
            <person name="Holmfeldt K."/>
            <person name="Nilsson E."/>
            <person name="Simone D."/>
            <person name="Lopez-Fernandez M."/>
            <person name="Wu X."/>
            <person name="de Brujin I."/>
            <person name="Lundin D."/>
            <person name="Andersson A."/>
            <person name="Bertilsson S."/>
            <person name="Dopson M."/>
        </authorList>
    </citation>
    <scope>NUCLEOTIDE SEQUENCE</scope>
    <source>
        <strain evidence="2">MM415A00570</strain>
        <strain evidence="1">MM415B00353</strain>
    </source>
</reference>